<dbReference type="Pfam" id="PF06041">
    <property type="entry name" value="DUF924"/>
    <property type="match status" value="1"/>
</dbReference>
<dbReference type="InterPro" id="IPR010323">
    <property type="entry name" value="DUF924"/>
</dbReference>
<sequence>MSHQPTVNDNDVNAENSSHTLYQLLVDWYGTTHLNRSLSSTQLTNQWTTLWFAKHEQQKLVDQKLMKYHPAIEYFIDFQPTTLEEKMAMIILYDQITRNIFRGTESAYIYDDIARRIVLTLVETINLTGLPVQFLITILICLVHSEQIEHLEIAQSLIQQYLMRHPSIDSNLLVSLLGITKNHCDRIQLFGRIPERNRFIGRQSTAAEISFMTAVNTGDIS</sequence>
<reference evidence="1" key="1">
    <citation type="submission" date="2021-02" db="EMBL/GenBank/DDBJ databases">
        <authorList>
            <person name="Nowell W R."/>
        </authorList>
    </citation>
    <scope>NUCLEOTIDE SEQUENCE</scope>
</reference>
<protein>
    <submittedName>
        <fullName evidence="1">Uncharacterized protein</fullName>
    </submittedName>
</protein>
<dbReference type="EMBL" id="CAJNYV010000005">
    <property type="protein sequence ID" value="CAF3317543.1"/>
    <property type="molecule type" value="Genomic_DNA"/>
</dbReference>
<dbReference type="AlphaFoldDB" id="A0A817TJU7"/>
<proteinExistence type="predicted"/>
<dbReference type="Gene3D" id="1.20.58.320">
    <property type="entry name" value="TPR-like"/>
    <property type="match status" value="1"/>
</dbReference>
<evidence type="ECO:0000313" key="3">
    <source>
        <dbReference type="Proteomes" id="UP000663865"/>
    </source>
</evidence>
<dbReference type="Proteomes" id="UP000663865">
    <property type="component" value="Unassembled WGS sequence"/>
</dbReference>
<name>A0A817TJU7_9BILA</name>
<dbReference type="InterPro" id="IPR011990">
    <property type="entry name" value="TPR-like_helical_dom_sf"/>
</dbReference>
<accession>A0A817TJU7</accession>
<dbReference type="EMBL" id="CAJOBS010000824">
    <property type="protein sequence ID" value="CAF4647564.1"/>
    <property type="molecule type" value="Genomic_DNA"/>
</dbReference>
<dbReference type="Proteomes" id="UP000663838">
    <property type="component" value="Unassembled WGS sequence"/>
</dbReference>
<evidence type="ECO:0000313" key="2">
    <source>
        <dbReference type="EMBL" id="CAF4647564.1"/>
    </source>
</evidence>
<dbReference type="SUPFAM" id="SSF48452">
    <property type="entry name" value="TPR-like"/>
    <property type="match status" value="1"/>
</dbReference>
<evidence type="ECO:0000313" key="1">
    <source>
        <dbReference type="EMBL" id="CAF3317543.1"/>
    </source>
</evidence>
<dbReference type="Gene3D" id="1.25.40.10">
    <property type="entry name" value="Tetratricopeptide repeat domain"/>
    <property type="match status" value="1"/>
</dbReference>
<comment type="caution">
    <text evidence="1">The sequence shown here is derived from an EMBL/GenBank/DDBJ whole genome shotgun (WGS) entry which is preliminary data.</text>
</comment>
<organism evidence="1 3">
    <name type="scientific">Rotaria socialis</name>
    <dbReference type="NCBI Taxonomy" id="392032"/>
    <lineage>
        <taxon>Eukaryota</taxon>
        <taxon>Metazoa</taxon>
        <taxon>Spiralia</taxon>
        <taxon>Gnathifera</taxon>
        <taxon>Rotifera</taxon>
        <taxon>Eurotatoria</taxon>
        <taxon>Bdelloidea</taxon>
        <taxon>Philodinida</taxon>
        <taxon>Philodinidae</taxon>
        <taxon>Rotaria</taxon>
    </lineage>
</organism>
<gene>
    <name evidence="1" type="ORF">KIK155_LOCUS166</name>
    <name evidence="2" type="ORF">TOA249_LOCUS13742</name>
</gene>